<evidence type="ECO:0000313" key="1">
    <source>
        <dbReference type="EMBL" id="SNQ59769.1"/>
    </source>
</evidence>
<dbReference type="GO" id="GO:0005525">
    <property type="term" value="F:GTP binding"/>
    <property type="evidence" value="ECO:0007669"/>
    <property type="project" value="InterPro"/>
</dbReference>
<protein>
    <recommendedName>
        <fullName evidence="3">Tubulin like</fullName>
    </recommendedName>
</protein>
<proteinExistence type="predicted"/>
<dbReference type="RefSeq" id="WP_096204090.1">
    <property type="nucleotide sequence ID" value="NZ_FZMP01000039.1"/>
</dbReference>
<reference evidence="2" key="1">
    <citation type="submission" date="2017-06" db="EMBL/GenBank/DDBJ databases">
        <authorList>
            <person name="Cremers G."/>
        </authorList>
    </citation>
    <scope>NUCLEOTIDE SEQUENCE [LARGE SCALE GENOMIC DNA]</scope>
</reference>
<dbReference type="SUPFAM" id="SSF52490">
    <property type="entry name" value="Tubulin nucleotide-binding domain-like"/>
    <property type="match status" value="1"/>
</dbReference>
<dbReference type="GO" id="GO:0005874">
    <property type="term" value="C:microtubule"/>
    <property type="evidence" value="ECO:0007669"/>
    <property type="project" value="InterPro"/>
</dbReference>
<gene>
    <name evidence="1" type="ORF">MNV_1330003</name>
</gene>
<dbReference type="InterPro" id="IPR017975">
    <property type="entry name" value="Tubulin_CS"/>
</dbReference>
<sequence length="1057" mass="122047">MPEIQNMSFPRYIFAIGGAGKDLIYTTLEKEWILREIIKPKFTATTVDVRIIDTAIDEENNDLERIQRINKSIDKIGEEYRSDPNSANKNVGRINISYSLLTKEMTLQSPYDLIGIEQNVKKATGASIWWINDPQLGDDWYKKVINRENFKELNFSKGVYRKRAIGKAIYYKALSQGLFDIDLPLTAQVDIIVGLGGGTGSGMAFDLATKLKTIQPTSDITLFGILSTLDESPDEKANNFAMISELEHGYLNKDTPFKNVVLIPMEVTRYPGKEKASDEHERLLREFDETIPYIFVAWYNNPGQLFFSNLPEYAPFVIATSQIVRYNVESIKKLKDKVIESLQDKDISLKNEEEMYTNIKKFISDFSFIRNIGLPDEDKSFIRERLSRFDLVLEPDEKSVSAANFFKDLDYNSIIHLKKAVDDGIKGTESDDVEKQITSIKSETDTISIEDKSFRDDVDSTLYKILKKDVEIIEIMKNVLNMANNFPEDIVKDTLKVMIKADEYRLGRQLNKTRDEIDSLNGKRRTLDGTIRSVQDDIKNYKDKVENELDKNRRIWQQNEVKNITHLDLLDDSISPIGNDFALLKDNLVEFINNINSRSSIRDIDNEPVRNIESIADKIYQKLDNIGIYFEDKNVILRSLANAKELKKAQIELKKGIPALDRMIGIVTETGRIKRNRDLRKKIDLKIAELNNDKVFGVKTTGKISTMDCVYDFDVKQIIDQKKDDIISKIINMTRETFPNAESLLFENLIITLKDPVKRRDVNIDDIIKSNLGYDADITKLQNNLQNYSIEWDQIVKKAEMINNLEKLLKNNTPVLRRHSEHMKKYHDNMINIGKDVQAMSRAEKDVIRYIMDIQPTNIFRATVTGANINNILEDKSESLVLKQNLQDGIEREIDNRYNILVRRVIESQDNTKRWDKTKLMNLFVTLANVSPSDIDSKVAVTNSFSIDKENYSEWKCPWGDTWGVGLVLFVAGVPFDNVRNITDPRAGYYQYYNIVEKNGAAFFHHSYLLDKGKFIRRKKIFNIEDENNKQLLLQSDKDIKSLYYQNYEEIDIKNSL</sequence>
<dbReference type="EMBL" id="FZMP01000039">
    <property type="protein sequence ID" value="SNQ59769.1"/>
    <property type="molecule type" value="Genomic_DNA"/>
</dbReference>
<dbReference type="GO" id="GO:0007017">
    <property type="term" value="P:microtubule-based process"/>
    <property type="evidence" value="ECO:0007669"/>
    <property type="project" value="InterPro"/>
</dbReference>
<dbReference type="Proteomes" id="UP000218615">
    <property type="component" value="Unassembled WGS sequence"/>
</dbReference>
<organism evidence="1 2">
    <name type="scientific">Candidatus Methanoperedens nitratireducens</name>
    <dbReference type="NCBI Taxonomy" id="1392998"/>
    <lineage>
        <taxon>Archaea</taxon>
        <taxon>Methanobacteriati</taxon>
        <taxon>Methanobacteriota</taxon>
        <taxon>Stenosarchaea group</taxon>
        <taxon>Methanomicrobia</taxon>
        <taxon>Methanosarcinales</taxon>
        <taxon>ANME-2 cluster</taxon>
        <taxon>Candidatus Methanoperedentaceae</taxon>
        <taxon>Candidatus Methanoperedens</taxon>
    </lineage>
</organism>
<evidence type="ECO:0008006" key="3">
    <source>
        <dbReference type="Google" id="ProtNLM"/>
    </source>
</evidence>
<keyword evidence="2" id="KW-1185">Reference proteome</keyword>
<dbReference type="InterPro" id="IPR036525">
    <property type="entry name" value="Tubulin/FtsZ_GTPase_sf"/>
</dbReference>
<dbReference type="Gene3D" id="3.40.50.1440">
    <property type="entry name" value="Tubulin/FtsZ, GTPase domain"/>
    <property type="match status" value="1"/>
</dbReference>
<dbReference type="PROSITE" id="PS00227">
    <property type="entry name" value="TUBULIN"/>
    <property type="match status" value="1"/>
</dbReference>
<dbReference type="AlphaFoldDB" id="A0A284VKN4"/>
<evidence type="ECO:0000313" key="2">
    <source>
        <dbReference type="Proteomes" id="UP000218615"/>
    </source>
</evidence>
<name>A0A284VKN4_9EURY</name>
<dbReference type="OrthoDB" id="134470at2157"/>
<accession>A0A284VKN4</accession>